<dbReference type="OrthoDB" id="1166329at2759"/>
<name>A0A409V8W1_9AGAR</name>
<comment type="similarity">
    <text evidence="1">Belongs to the eukaryotic ribosomal protein eL33 family.</text>
</comment>
<evidence type="ECO:0000313" key="6">
    <source>
        <dbReference type="EMBL" id="PPQ63042.1"/>
    </source>
</evidence>
<dbReference type="STRING" id="181874.A0A409V8W1"/>
<dbReference type="InterPro" id="IPR038661">
    <property type="entry name" value="Ribosomal_eL33_sf"/>
</dbReference>
<feature type="coiled-coil region" evidence="4">
    <location>
        <begin position="382"/>
        <end position="409"/>
    </location>
</feature>
<keyword evidence="2" id="KW-0689">Ribosomal protein</keyword>
<feature type="compositionally biased region" description="Polar residues" evidence="5">
    <location>
        <begin position="311"/>
        <end position="321"/>
    </location>
</feature>
<sequence length="532" mass="59546">MFSRSFDVTRRIASRPALCYRALRTVTTTAASEGSTSGRPAGQPRLPQSQVTAFVKLKEHPKSLAEAYIILGALERKYGAIVETELFADPDFGERYRNVLYVVFKDKESLQRIPTEGEQLFVPAPSDLPSNPLNLRLSDLEATYKRADYDPFFNLPTSMPEENANKRFLEIEIQPSAYDKHAVRRGYTNPIPPRQILRAFGEWGGFSKLEPVENPQRIVMKQLFLDKPPVDNIHLRFALQSYRENVPGSVMASPDAPSSSSSSSKPFDVKSILSSAKQASKPSKPAAEPVIPLKDLSPPTSSTPAKEEATATFTVESTVSVSKHAKRQPSLSPEERASQQAALDRQIEMAKQLLQPRVSQASKQPKQNKPKIKVLKRSDLQEEESTVELDDIERLIKETERQQESEKKGILGSIMGLFSHGRLTFVPFFVRLYSKGRILGHKRAKRNSRPNTSLLQIEGVATKEEAQFYLGKRVAFVYKAKREIQGSKVRVIWGRVTRPHGSSGVVKSKFRANLPPRAFGASVRVMLYPSTI</sequence>
<evidence type="ECO:0000256" key="3">
    <source>
        <dbReference type="ARBA" id="ARBA00023274"/>
    </source>
</evidence>
<dbReference type="GO" id="GO:0003735">
    <property type="term" value="F:structural constituent of ribosome"/>
    <property type="evidence" value="ECO:0007669"/>
    <property type="project" value="InterPro"/>
</dbReference>
<dbReference type="Proteomes" id="UP000284842">
    <property type="component" value="Unassembled WGS sequence"/>
</dbReference>
<dbReference type="GO" id="GO:0005840">
    <property type="term" value="C:ribosome"/>
    <property type="evidence" value="ECO:0007669"/>
    <property type="project" value="UniProtKB-KW"/>
</dbReference>
<dbReference type="PANTHER" id="PTHR10902">
    <property type="entry name" value="60S RIBOSOMAL PROTEIN L35A"/>
    <property type="match status" value="1"/>
</dbReference>
<evidence type="ECO:0000256" key="5">
    <source>
        <dbReference type="SAM" id="MobiDB-lite"/>
    </source>
</evidence>
<accession>A0A409V8W1</accession>
<feature type="compositionally biased region" description="Low complexity" evidence="5">
    <location>
        <begin position="249"/>
        <end position="289"/>
    </location>
</feature>
<dbReference type="GO" id="GO:0006412">
    <property type="term" value="P:translation"/>
    <property type="evidence" value="ECO:0007669"/>
    <property type="project" value="InterPro"/>
</dbReference>
<reference evidence="6 7" key="1">
    <citation type="journal article" date="2018" name="Evol. Lett.">
        <title>Horizontal gene cluster transfer increased hallucinogenic mushroom diversity.</title>
        <authorList>
            <person name="Reynolds H.T."/>
            <person name="Vijayakumar V."/>
            <person name="Gluck-Thaler E."/>
            <person name="Korotkin H.B."/>
            <person name="Matheny P.B."/>
            <person name="Slot J.C."/>
        </authorList>
    </citation>
    <scope>NUCLEOTIDE SEQUENCE [LARGE SCALE GENOMIC DNA]</scope>
    <source>
        <strain evidence="6 7">2629</strain>
    </source>
</reference>
<dbReference type="InterPro" id="IPR009000">
    <property type="entry name" value="Transl_B-barrel_sf"/>
</dbReference>
<proteinExistence type="inferred from homology"/>
<dbReference type="GO" id="GO:1990904">
    <property type="term" value="C:ribonucleoprotein complex"/>
    <property type="evidence" value="ECO:0007669"/>
    <property type="project" value="UniProtKB-KW"/>
</dbReference>
<keyword evidence="4" id="KW-0175">Coiled coil</keyword>
<dbReference type="EMBL" id="NHTK01006133">
    <property type="protein sequence ID" value="PPQ63042.1"/>
    <property type="molecule type" value="Genomic_DNA"/>
</dbReference>
<evidence type="ECO:0000256" key="1">
    <source>
        <dbReference type="ARBA" id="ARBA00009269"/>
    </source>
</evidence>
<dbReference type="InParanoid" id="A0A409V8W1"/>
<comment type="caution">
    <text evidence="6">The sequence shown here is derived from an EMBL/GenBank/DDBJ whole genome shotgun (WGS) entry which is preliminary data.</text>
</comment>
<evidence type="ECO:0008006" key="8">
    <source>
        <dbReference type="Google" id="ProtNLM"/>
    </source>
</evidence>
<evidence type="ECO:0000256" key="4">
    <source>
        <dbReference type="SAM" id="Coils"/>
    </source>
</evidence>
<keyword evidence="7" id="KW-1185">Reference proteome</keyword>
<dbReference type="HAMAP" id="MF_00573">
    <property type="entry name" value="Ribosomal_eL33"/>
    <property type="match status" value="1"/>
</dbReference>
<gene>
    <name evidence="6" type="ORF">CVT24_005988</name>
</gene>
<dbReference type="Pfam" id="PF01247">
    <property type="entry name" value="Ribosomal_L35Ae"/>
    <property type="match status" value="1"/>
</dbReference>
<dbReference type="AlphaFoldDB" id="A0A409V8W1"/>
<dbReference type="SUPFAM" id="SSF50447">
    <property type="entry name" value="Translation proteins"/>
    <property type="match status" value="1"/>
</dbReference>
<dbReference type="Gene3D" id="2.40.10.190">
    <property type="entry name" value="translation elongation factor selb, chain A, domain 4"/>
    <property type="match status" value="1"/>
</dbReference>
<organism evidence="6 7">
    <name type="scientific">Panaeolus cyanescens</name>
    <dbReference type="NCBI Taxonomy" id="181874"/>
    <lineage>
        <taxon>Eukaryota</taxon>
        <taxon>Fungi</taxon>
        <taxon>Dikarya</taxon>
        <taxon>Basidiomycota</taxon>
        <taxon>Agaricomycotina</taxon>
        <taxon>Agaricomycetes</taxon>
        <taxon>Agaricomycetidae</taxon>
        <taxon>Agaricales</taxon>
        <taxon>Agaricineae</taxon>
        <taxon>Galeropsidaceae</taxon>
        <taxon>Panaeolus</taxon>
    </lineage>
</organism>
<feature type="region of interest" description="Disordered" evidence="5">
    <location>
        <begin position="247"/>
        <end position="343"/>
    </location>
</feature>
<dbReference type="InterPro" id="IPR001780">
    <property type="entry name" value="Ribosomal_eL33"/>
</dbReference>
<evidence type="ECO:0000256" key="2">
    <source>
        <dbReference type="ARBA" id="ARBA00022980"/>
    </source>
</evidence>
<evidence type="ECO:0000313" key="7">
    <source>
        <dbReference type="Proteomes" id="UP000284842"/>
    </source>
</evidence>
<dbReference type="FunFam" id="2.40.10.190:FF:000001">
    <property type="entry name" value="60S ribosomal protein L35a"/>
    <property type="match status" value="1"/>
</dbReference>
<protein>
    <recommendedName>
        <fullName evidence="8">Ribosomal protein L35Ae</fullName>
    </recommendedName>
</protein>
<keyword evidence="3" id="KW-0687">Ribonucleoprotein</keyword>